<comment type="caution">
    <text evidence="2">The sequence shown here is derived from an EMBL/GenBank/DDBJ whole genome shotgun (WGS) entry which is preliminary data.</text>
</comment>
<organism evidence="2 3">
    <name type="scientific">Caerostris darwini</name>
    <dbReference type="NCBI Taxonomy" id="1538125"/>
    <lineage>
        <taxon>Eukaryota</taxon>
        <taxon>Metazoa</taxon>
        <taxon>Ecdysozoa</taxon>
        <taxon>Arthropoda</taxon>
        <taxon>Chelicerata</taxon>
        <taxon>Arachnida</taxon>
        <taxon>Araneae</taxon>
        <taxon>Araneomorphae</taxon>
        <taxon>Entelegynae</taxon>
        <taxon>Araneoidea</taxon>
        <taxon>Araneidae</taxon>
        <taxon>Caerostris</taxon>
    </lineage>
</organism>
<evidence type="ECO:0000313" key="3">
    <source>
        <dbReference type="Proteomes" id="UP001054837"/>
    </source>
</evidence>
<dbReference type="EMBL" id="BPLQ01015319">
    <property type="protein sequence ID" value="GIY87246.1"/>
    <property type="molecule type" value="Genomic_DNA"/>
</dbReference>
<dbReference type="Proteomes" id="UP001054837">
    <property type="component" value="Unassembled WGS sequence"/>
</dbReference>
<reference evidence="2 3" key="1">
    <citation type="submission" date="2021-06" db="EMBL/GenBank/DDBJ databases">
        <title>Caerostris darwini draft genome.</title>
        <authorList>
            <person name="Kono N."/>
            <person name="Arakawa K."/>
        </authorList>
    </citation>
    <scope>NUCLEOTIDE SEQUENCE [LARGE SCALE GENOMIC DNA]</scope>
</reference>
<dbReference type="AlphaFoldDB" id="A0AAV4WWH9"/>
<keyword evidence="3" id="KW-1185">Reference proteome</keyword>
<feature type="compositionally biased region" description="Polar residues" evidence="1">
    <location>
        <begin position="1"/>
        <end position="22"/>
    </location>
</feature>
<evidence type="ECO:0000256" key="1">
    <source>
        <dbReference type="SAM" id="MobiDB-lite"/>
    </source>
</evidence>
<protein>
    <submittedName>
        <fullName evidence="2">Uncharacterized protein</fullName>
    </submittedName>
</protein>
<sequence length="94" mass="10883">MPYWQDNKSWSLNNCQSPGQENRSPRGQAENCELPSGAKIVGRRMTVKAHPGIMFKRKTRVPTERCTKPIRHETYHQTITIDCQTMWRCPGPLD</sequence>
<accession>A0AAV4WWH9</accession>
<feature type="region of interest" description="Disordered" evidence="1">
    <location>
        <begin position="1"/>
        <end position="37"/>
    </location>
</feature>
<evidence type="ECO:0000313" key="2">
    <source>
        <dbReference type="EMBL" id="GIY87246.1"/>
    </source>
</evidence>
<name>A0AAV4WWH9_9ARAC</name>
<gene>
    <name evidence="2" type="ORF">CDAR_516541</name>
</gene>
<proteinExistence type="predicted"/>